<dbReference type="KEGG" id="csty:KN1_01060"/>
<accession>A0A8D5U3X6</accession>
<proteinExistence type="predicted"/>
<protein>
    <recommendedName>
        <fullName evidence="3">DUF1641 domain-containing protein</fullName>
    </recommendedName>
</protein>
<evidence type="ECO:0000313" key="2">
    <source>
        <dbReference type="Proteomes" id="UP000825123"/>
    </source>
</evidence>
<sequence length="177" mass="19616">MTEDLKELLEDEDYKEGLRKLIEMVIYLNSSGILDSILDLLKSGNLLKFIRSPTFKAIIELLGDIQQMIDSGEVNSEDFINGITAIAKHLDKIGKVVSNLEQHGVLDVMTSGLSKAAEKIVRENSQSNIVELLASFDDPDVKTTLAYLQYMLKELGKSTRPLIEKDSNSNGEKGVNS</sequence>
<dbReference type="AlphaFoldDB" id="A0A8D5U3X6"/>
<dbReference type="Proteomes" id="UP000825123">
    <property type="component" value="Chromosome"/>
</dbReference>
<name>A0A8D5U3X6_9CREN</name>
<reference evidence="1 2" key="1">
    <citation type="submission" date="2021-04" db="EMBL/GenBank/DDBJ databases">
        <title>Complete genome sequence of Stygiolobus sp. KN-1.</title>
        <authorList>
            <person name="Nakamura K."/>
            <person name="Sakai H."/>
            <person name="Kurosawa N."/>
        </authorList>
    </citation>
    <scope>NUCLEOTIDE SEQUENCE [LARGE SCALE GENOMIC DNA]</scope>
    <source>
        <strain evidence="1 2">KN-1</strain>
    </source>
</reference>
<keyword evidence="2" id="KW-1185">Reference proteome</keyword>
<dbReference type="EMBL" id="AP024597">
    <property type="protein sequence ID" value="BCU68809.1"/>
    <property type="molecule type" value="Genomic_DNA"/>
</dbReference>
<organism evidence="1 2">
    <name type="scientific">Stygiolobus caldivivus</name>
    <dbReference type="NCBI Taxonomy" id="2824673"/>
    <lineage>
        <taxon>Archaea</taxon>
        <taxon>Thermoproteota</taxon>
        <taxon>Thermoprotei</taxon>
        <taxon>Sulfolobales</taxon>
        <taxon>Sulfolobaceae</taxon>
        <taxon>Stygiolobus</taxon>
    </lineage>
</organism>
<gene>
    <name evidence="1" type="ORF">KN1_01060</name>
</gene>
<evidence type="ECO:0008006" key="3">
    <source>
        <dbReference type="Google" id="ProtNLM"/>
    </source>
</evidence>
<evidence type="ECO:0000313" key="1">
    <source>
        <dbReference type="EMBL" id="BCU68809.1"/>
    </source>
</evidence>